<organism evidence="1 2">
    <name type="scientific">Leptothrix discophora</name>
    <dbReference type="NCBI Taxonomy" id="89"/>
    <lineage>
        <taxon>Bacteria</taxon>
        <taxon>Pseudomonadati</taxon>
        <taxon>Pseudomonadota</taxon>
        <taxon>Betaproteobacteria</taxon>
        <taxon>Burkholderiales</taxon>
        <taxon>Sphaerotilaceae</taxon>
        <taxon>Leptothrix</taxon>
    </lineage>
</organism>
<evidence type="ECO:0000313" key="2">
    <source>
        <dbReference type="Proteomes" id="UP001235760"/>
    </source>
</evidence>
<dbReference type="RefSeq" id="WP_305750717.1">
    <property type="nucleotide sequence ID" value="NZ_JAUZEE010000009.1"/>
</dbReference>
<dbReference type="Proteomes" id="UP001235760">
    <property type="component" value="Unassembled WGS sequence"/>
</dbReference>
<reference evidence="1 2" key="1">
    <citation type="submission" date="2023-08" db="EMBL/GenBank/DDBJ databases">
        <authorList>
            <person name="Roldan D.M."/>
            <person name="Menes R.J."/>
        </authorList>
    </citation>
    <scope>NUCLEOTIDE SEQUENCE [LARGE SCALE GENOMIC DNA]</scope>
    <source>
        <strain evidence="1 2">CCM 2812</strain>
    </source>
</reference>
<keyword evidence="2" id="KW-1185">Reference proteome</keyword>
<sequence length="96" mass="10229">MNDGFGIESPARHDPGRLRRAVRHVVVIDAGGSAVARLYSDTRELLAEFDAGAEETASLIAGVPVQHGAQGSDWDQALAGHSMDERTAAEVYRLSV</sequence>
<accession>A0ABT9G6R7</accession>
<name>A0ABT9G6R7_LEPDI</name>
<dbReference type="EMBL" id="JAUZEE010000009">
    <property type="protein sequence ID" value="MDP4302181.1"/>
    <property type="molecule type" value="Genomic_DNA"/>
</dbReference>
<proteinExistence type="predicted"/>
<protein>
    <submittedName>
        <fullName evidence="1">Uncharacterized protein</fullName>
    </submittedName>
</protein>
<evidence type="ECO:0000313" key="1">
    <source>
        <dbReference type="EMBL" id="MDP4302181.1"/>
    </source>
</evidence>
<comment type="caution">
    <text evidence="1">The sequence shown here is derived from an EMBL/GenBank/DDBJ whole genome shotgun (WGS) entry which is preliminary data.</text>
</comment>
<gene>
    <name evidence="1" type="ORF">Q8X39_16215</name>
</gene>